<name>A0A150XG72_9BACT</name>
<protein>
    <recommendedName>
        <fullName evidence="4">Peptidyl-prolyl cis-trans isomerase</fullName>
        <shortName evidence="4">PPIase</shortName>
        <ecNumber evidence="4">5.2.1.8</ecNumber>
    </recommendedName>
</protein>
<comment type="similarity">
    <text evidence="1 4">Belongs to the cyclophilin-type PPIase family.</text>
</comment>
<dbReference type="Proteomes" id="UP000075606">
    <property type="component" value="Unassembled WGS sequence"/>
</dbReference>
<reference evidence="6 7" key="1">
    <citation type="submission" date="2016-01" db="EMBL/GenBank/DDBJ databases">
        <title>Genome sequencing of Roseivirga spongicola UST030701-084.</title>
        <authorList>
            <person name="Selvaratnam C."/>
            <person name="Thevarajoo S."/>
            <person name="Goh K.M."/>
            <person name="Ee R."/>
            <person name="Chan K.-G."/>
            <person name="Chong C.S."/>
        </authorList>
    </citation>
    <scope>NUCLEOTIDE SEQUENCE [LARGE SCALE GENOMIC DNA]</scope>
    <source>
        <strain evidence="6 7">UST030701-084</strain>
    </source>
</reference>
<dbReference type="InterPro" id="IPR020892">
    <property type="entry name" value="Cyclophilin-type_PPIase_CS"/>
</dbReference>
<evidence type="ECO:0000313" key="6">
    <source>
        <dbReference type="EMBL" id="KYG77732.1"/>
    </source>
</evidence>
<evidence type="ECO:0000256" key="2">
    <source>
        <dbReference type="ARBA" id="ARBA00023110"/>
    </source>
</evidence>
<sequence length="298" mass="33876">MTTVFNKNTWIKALLGAFIFLSFSCEEKDELVVISTPYGDMTAVLYDDTPIHKENFLKLTKSGQYDSVLFHRVIENFMIQTGDVSTGVAEEAVDYTLDAEFLPEKYIHVKGALAAARTGDAVNPQKKSSGSQFYIVQGESYDDEGLATRAERRYSLKINGLFTRMYRSDRYPELREKVEYHRMKSEEDSTYDFNAAYQQLILNSIGLIEEEFGDQTDPGYPDWAKKIYATTGGVPHLDAEYTVFGKVVEGLEVIDKIAAVQTNQRDKPLEDIRMTVKVVEVPKSQVTKKYGIEYPEKK</sequence>
<feature type="domain" description="PPIase cyclophilin-type" evidence="5">
    <location>
        <begin position="30"/>
        <end position="275"/>
    </location>
</feature>
<comment type="caution">
    <text evidence="6">The sequence shown here is derived from an EMBL/GenBank/DDBJ whole genome shotgun (WGS) entry which is preliminary data.</text>
</comment>
<dbReference type="EMBL" id="LRPC01000001">
    <property type="protein sequence ID" value="KYG77732.1"/>
    <property type="molecule type" value="Genomic_DNA"/>
</dbReference>
<dbReference type="OrthoDB" id="9807797at2"/>
<evidence type="ECO:0000313" key="7">
    <source>
        <dbReference type="Proteomes" id="UP000075606"/>
    </source>
</evidence>
<evidence type="ECO:0000259" key="5">
    <source>
        <dbReference type="PROSITE" id="PS50072"/>
    </source>
</evidence>
<dbReference type="InterPro" id="IPR002130">
    <property type="entry name" value="Cyclophilin-type_PPIase_dom"/>
</dbReference>
<dbReference type="AlphaFoldDB" id="A0A150XG72"/>
<dbReference type="PANTHER" id="PTHR45625:SF4">
    <property type="entry name" value="PEPTIDYLPROLYL ISOMERASE DOMAIN AND WD REPEAT-CONTAINING PROTEIN 1"/>
    <property type="match status" value="1"/>
</dbReference>
<keyword evidence="3 4" id="KW-0413">Isomerase</keyword>
<dbReference type="RefSeq" id="WP_068216388.1">
    <property type="nucleotide sequence ID" value="NZ_LRPC01000001.1"/>
</dbReference>
<dbReference type="Gene3D" id="2.40.100.10">
    <property type="entry name" value="Cyclophilin-like"/>
    <property type="match status" value="2"/>
</dbReference>
<dbReference type="PROSITE" id="PS51257">
    <property type="entry name" value="PROKAR_LIPOPROTEIN"/>
    <property type="match status" value="1"/>
</dbReference>
<gene>
    <name evidence="6" type="ORF">AWW68_02900</name>
</gene>
<dbReference type="PROSITE" id="PS00170">
    <property type="entry name" value="CSA_PPIASE_1"/>
    <property type="match status" value="1"/>
</dbReference>
<comment type="catalytic activity">
    <reaction evidence="4">
        <text>[protein]-peptidylproline (omega=180) = [protein]-peptidylproline (omega=0)</text>
        <dbReference type="Rhea" id="RHEA:16237"/>
        <dbReference type="Rhea" id="RHEA-COMP:10747"/>
        <dbReference type="Rhea" id="RHEA-COMP:10748"/>
        <dbReference type="ChEBI" id="CHEBI:83833"/>
        <dbReference type="ChEBI" id="CHEBI:83834"/>
        <dbReference type="EC" id="5.2.1.8"/>
    </reaction>
</comment>
<proteinExistence type="inferred from homology"/>
<dbReference type="GO" id="GO:0003755">
    <property type="term" value="F:peptidyl-prolyl cis-trans isomerase activity"/>
    <property type="evidence" value="ECO:0007669"/>
    <property type="project" value="UniProtKB-UniRule"/>
</dbReference>
<dbReference type="InterPro" id="IPR044666">
    <property type="entry name" value="Cyclophilin_A-like"/>
</dbReference>
<dbReference type="GO" id="GO:0006457">
    <property type="term" value="P:protein folding"/>
    <property type="evidence" value="ECO:0007669"/>
    <property type="project" value="InterPro"/>
</dbReference>
<evidence type="ECO:0000256" key="4">
    <source>
        <dbReference type="RuleBase" id="RU363019"/>
    </source>
</evidence>
<dbReference type="PROSITE" id="PS50072">
    <property type="entry name" value="CSA_PPIASE_2"/>
    <property type="match status" value="1"/>
</dbReference>
<comment type="function">
    <text evidence="4">PPIases accelerate the folding of proteins. It catalyzes the cis-trans isomerization of proline imidic peptide bonds in oligopeptides.</text>
</comment>
<dbReference type="PRINTS" id="PR00153">
    <property type="entry name" value="CSAPPISMRASE"/>
</dbReference>
<organism evidence="6 7">
    <name type="scientific">Roseivirga spongicola</name>
    <dbReference type="NCBI Taxonomy" id="333140"/>
    <lineage>
        <taxon>Bacteria</taxon>
        <taxon>Pseudomonadati</taxon>
        <taxon>Bacteroidota</taxon>
        <taxon>Cytophagia</taxon>
        <taxon>Cytophagales</taxon>
        <taxon>Roseivirgaceae</taxon>
        <taxon>Roseivirga</taxon>
    </lineage>
</organism>
<dbReference type="EC" id="5.2.1.8" evidence="4"/>
<evidence type="ECO:0000256" key="1">
    <source>
        <dbReference type="ARBA" id="ARBA00007365"/>
    </source>
</evidence>
<accession>A0A150XG72</accession>
<dbReference type="CDD" id="cd00317">
    <property type="entry name" value="cyclophilin"/>
    <property type="match status" value="1"/>
</dbReference>
<dbReference type="SUPFAM" id="SSF50891">
    <property type="entry name" value="Cyclophilin-like"/>
    <property type="match status" value="2"/>
</dbReference>
<dbReference type="PANTHER" id="PTHR45625">
    <property type="entry name" value="PEPTIDYL-PROLYL CIS-TRANS ISOMERASE-RELATED"/>
    <property type="match status" value="1"/>
</dbReference>
<dbReference type="InterPro" id="IPR029000">
    <property type="entry name" value="Cyclophilin-like_dom_sf"/>
</dbReference>
<dbReference type="Pfam" id="PF00160">
    <property type="entry name" value="Pro_isomerase"/>
    <property type="match status" value="2"/>
</dbReference>
<keyword evidence="7" id="KW-1185">Reference proteome</keyword>
<evidence type="ECO:0000256" key="3">
    <source>
        <dbReference type="ARBA" id="ARBA00023235"/>
    </source>
</evidence>
<dbReference type="STRING" id="333140.AWW68_02900"/>
<keyword evidence="2 4" id="KW-0697">Rotamase</keyword>